<evidence type="ECO:0000313" key="1">
    <source>
        <dbReference type="EMBL" id="CAI8589952.1"/>
    </source>
</evidence>
<dbReference type="Proteomes" id="UP001157006">
    <property type="component" value="Chromosome 1L"/>
</dbReference>
<reference evidence="1 2" key="1">
    <citation type="submission" date="2023-01" db="EMBL/GenBank/DDBJ databases">
        <authorList>
            <person name="Kreplak J."/>
        </authorList>
    </citation>
    <scope>NUCLEOTIDE SEQUENCE [LARGE SCALE GENOMIC DNA]</scope>
</reference>
<accession>A0AAV0Z0X6</accession>
<name>A0AAV0Z0X6_VICFA</name>
<gene>
    <name evidence="1" type="ORF">VFH_I418360</name>
</gene>
<organism evidence="1 2">
    <name type="scientific">Vicia faba</name>
    <name type="common">Broad bean</name>
    <name type="synonym">Faba vulgaris</name>
    <dbReference type="NCBI Taxonomy" id="3906"/>
    <lineage>
        <taxon>Eukaryota</taxon>
        <taxon>Viridiplantae</taxon>
        <taxon>Streptophyta</taxon>
        <taxon>Embryophyta</taxon>
        <taxon>Tracheophyta</taxon>
        <taxon>Spermatophyta</taxon>
        <taxon>Magnoliopsida</taxon>
        <taxon>eudicotyledons</taxon>
        <taxon>Gunneridae</taxon>
        <taxon>Pentapetalae</taxon>
        <taxon>rosids</taxon>
        <taxon>fabids</taxon>
        <taxon>Fabales</taxon>
        <taxon>Fabaceae</taxon>
        <taxon>Papilionoideae</taxon>
        <taxon>50 kb inversion clade</taxon>
        <taxon>NPAAA clade</taxon>
        <taxon>Hologalegina</taxon>
        <taxon>IRL clade</taxon>
        <taxon>Fabeae</taxon>
        <taxon>Vicia</taxon>
    </lineage>
</organism>
<evidence type="ECO:0000313" key="2">
    <source>
        <dbReference type="Proteomes" id="UP001157006"/>
    </source>
</evidence>
<proteinExistence type="predicted"/>
<dbReference type="EMBL" id="OX451736">
    <property type="protein sequence ID" value="CAI8589952.1"/>
    <property type="molecule type" value="Genomic_DNA"/>
</dbReference>
<dbReference type="AlphaFoldDB" id="A0AAV0Z0X6"/>
<protein>
    <submittedName>
        <fullName evidence="1">Uncharacterized protein</fullName>
    </submittedName>
</protein>
<keyword evidence="2" id="KW-1185">Reference proteome</keyword>
<sequence>MVSNVSDNIDDVITNFVCADEGSILKKNEVHDKHAPVNEGVIKDVGFSKRYGYPKLIKEFVVKNNGISHGFLNFSYKLFIGKDVLDICPPNVPVIDESGFGNMLTLQSEAIYYRITSFLYQVGTHATL</sequence>